<dbReference type="AlphaFoldDB" id="A0A8J4R5I4"/>
<dbReference type="InterPro" id="IPR044730">
    <property type="entry name" value="RNase_H-like_dom_plant"/>
</dbReference>
<accession>A0A8J4R5I4</accession>
<keyword evidence="3" id="KW-1185">Reference proteome</keyword>
<dbReference type="PANTHER" id="PTHR47074:SF11">
    <property type="entry name" value="REVERSE TRANSCRIPTASE-LIKE PROTEIN"/>
    <property type="match status" value="1"/>
</dbReference>
<proteinExistence type="predicted"/>
<dbReference type="Pfam" id="PF13456">
    <property type="entry name" value="RVT_3"/>
    <property type="match status" value="1"/>
</dbReference>
<dbReference type="Gene3D" id="3.30.420.10">
    <property type="entry name" value="Ribonuclease H-like superfamily/Ribonuclease H"/>
    <property type="match status" value="1"/>
</dbReference>
<gene>
    <name evidence="2" type="ORF">CMV_017021</name>
</gene>
<evidence type="ECO:0000313" key="3">
    <source>
        <dbReference type="Proteomes" id="UP000737018"/>
    </source>
</evidence>
<dbReference type="PANTHER" id="PTHR47074">
    <property type="entry name" value="BNAC02G40300D PROTEIN"/>
    <property type="match status" value="1"/>
</dbReference>
<dbReference type="Proteomes" id="UP000737018">
    <property type="component" value="Unassembled WGS sequence"/>
</dbReference>
<comment type="caution">
    <text evidence="2">The sequence shown here is derived from an EMBL/GenBank/DDBJ whole genome shotgun (WGS) entry which is preliminary data.</text>
</comment>
<dbReference type="CDD" id="cd06222">
    <property type="entry name" value="RNase_H_like"/>
    <property type="match status" value="1"/>
</dbReference>
<organism evidence="2 3">
    <name type="scientific">Castanea mollissima</name>
    <name type="common">Chinese chestnut</name>
    <dbReference type="NCBI Taxonomy" id="60419"/>
    <lineage>
        <taxon>Eukaryota</taxon>
        <taxon>Viridiplantae</taxon>
        <taxon>Streptophyta</taxon>
        <taxon>Embryophyta</taxon>
        <taxon>Tracheophyta</taxon>
        <taxon>Spermatophyta</taxon>
        <taxon>Magnoliopsida</taxon>
        <taxon>eudicotyledons</taxon>
        <taxon>Gunneridae</taxon>
        <taxon>Pentapetalae</taxon>
        <taxon>rosids</taxon>
        <taxon>fabids</taxon>
        <taxon>Fagales</taxon>
        <taxon>Fagaceae</taxon>
        <taxon>Castanea</taxon>
    </lineage>
</organism>
<name>A0A8J4R5I4_9ROSI</name>
<protein>
    <recommendedName>
        <fullName evidence="1">RNase H type-1 domain-containing protein</fullName>
    </recommendedName>
</protein>
<dbReference type="OrthoDB" id="1906820at2759"/>
<feature type="domain" description="RNase H type-1" evidence="1">
    <location>
        <begin position="12"/>
        <end position="133"/>
    </location>
</feature>
<dbReference type="InterPro" id="IPR012337">
    <property type="entry name" value="RNaseH-like_sf"/>
</dbReference>
<reference evidence="2" key="1">
    <citation type="submission" date="2020-03" db="EMBL/GenBank/DDBJ databases">
        <title>Castanea mollissima Vanexum genome sequencing.</title>
        <authorList>
            <person name="Staton M."/>
        </authorList>
    </citation>
    <scope>NUCLEOTIDE SEQUENCE</scope>
    <source>
        <tissue evidence="2">Leaf</tissue>
    </source>
</reference>
<sequence length="165" mass="17846">MGPSPPGQYKVNSDGAVFANLRKVGLGMMIRDSNGNVIAALSCPMVGPLGALEMEAKAMEVGMRFALDIGIQDVVFECDALEVVNAVQGFAVSSSSILFIVEDILQQARWFKSCGFSHTKRQENVSAHMLAQYSKSLVSYVVWIESCLNHVKRACAQDIDVATIS</sequence>
<dbReference type="GO" id="GO:0003676">
    <property type="term" value="F:nucleic acid binding"/>
    <property type="evidence" value="ECO:0007669"/>
    <property type="project" value="InterPro"/>
</dbReference>
<evidence type="ECO:0000259" key="1">
    <source>
        <dbReference type="Pfam" id="PF13456"/>
    </source>
</evidence>
<dbReference type="GO" id="GO:0004523">
    <property type="term" value="F:RNA-DNA hybrid ribonuclease activity"/>
    <property type="evidence" value="ECO:0007669"/>
    <property type="project" value="InterPro"/>
</dbReference>
<dbReference type="InterPro" id="IPR002156">
    <property type="entry name" value="RNaseH_domain"/>
</dbReference>
<dbReference type="EMBL" id="JRKL02002660">
    <property type="protein sequence ID" value="KAF3958022.1"/>
    <property type="molecule type" value="Genomic_DNA"/>
</dbReference>
<dbReference type="InterPro" id="IPR052929">
    <property type="entry name" value="RNase_H-like_EbsB-rel"/>
</dbReference>
<dbReference type="InterPro" id="IPR036397">
    <property type="entry name" value="RNaseH_sf"/>
</dbReference>
<dbReference type="SUPFAM" id="SSF53098">
    <property type="entry name" value="Ribonuclease H-like"/>
    <property type="match status" value="1"/>
</dbReference>
<evidence type="ECO:0000313" key="2">
    <source>
        <dbReference type="EMBL" id="KAF3958022.1"/>
    </source>
</evidence>